<keyword evidence="3" id="KW-1185">Reference proteome</keyword>
<name>A0A9P6A6X7_PLEER</name>
<dbReference type="Proteomes" id="UP000807025">
    <property type="component" value="Unassembled WGS sequence"/>
</dbReference>
<protein>
    <submittedName>
        <fullName evidence="2">Uncharacterized protein</fullName>
    </submittedName>
</protein>
<gene>
    <name evidence="2" type="ORF">BDN71DRAFT_1504088</name>
</gene>
<sequence length="217" mass="24295">MSNSLSTRHYPTVAEANHGFEIAISGEPDFAFLGVESLDEWDPGSRIPSEEIKRFEREVASRANASIRRDSDPPARSHFRLLNAGGPPDQLLPPALLQDQCLWSSEKLPPPGSPSSFNANIRPPLSFPWSIRDDTPRDIVRPQLSLTGAQARPQPPNLIPSSARANRERRLNGVQRREFAAIRIRTCEHCGVYICGSRRLHDKSHCMAFEKENIDPN</sequence>
<evidence type="ECO:0000313" key="2">
    <source>
        <dbReference type="EMBL" id="KAF9498286.1"/>
    </source>
</evidence>
<evidence type="ECO:0000256" key="1">
    <source>
        <dbReference type="SAM" id="MobiDB-lite"/>
    </source>
</evidence>
<dbReference type="EMBL" id="MU154538">
    <property type="protein sequence ID" value="KAF9498286.1"/>
    <property type="molecule type" value="Genomic_DNA"/>
</dbReference>
<accession>A0A9P6A6X7</accession>
<comment type="caution">
    <text evidence="2">The sequence shown here is derived from an EMBL/GenBank/DDBJ whole genome shotgun (WGS) entry which is preliminary data.</text>
</comment>
<proteinExistence type="predicted"/>
<reference evidence="2" key="1">
    <citation type="submission" date="2020-11" db="EMBL/GenBank/DDBJ databases">
        <authorList>
            <consortium name="DOE Joint Genome Institute"/>
            <person name="Ahrendt S."/>
            <person name="Riley R."/>
            <person name="Andreopoulos W."/>
            <person name="Labutti K."/>
            <person name="Pangilinan J."/>
            <person name="Ruiz-Duenas F.J."/>
            <person name="Barrasa J.M."/>
            <person name="Sanchez-Garcia M."/>
            <person name="Camarero S."/>
            <person name="Miyauchi S."/>
            <person name="Serrano A."/>
            <person name="Linde D."/>
            <person name="Babiker R."/>
            <person name="Drula E."/>
            <person name="Ayuso-Fernandez I."/>
            <person name="Pacheco R."/>
            <person name="Padilla G."/>
            <person name="Ferreira P."/>
            <person name="Barriuso J."/>
            <person name="Kellner H."/>
            <person name="Castanera R."/>
            <person name="Alfaro M."/>
            <person name="Ramirez L."/>
            <person name="Pisabarro A.G."/>
            <person name="Kuo A."/>
            <person name="Tritt A."/>
            <person name="Lipzen A."/>
            <person name="He G."/>
            <person name="Yan M."/>
            <person name="Ng V."/>
            <person name="Cullen D."/>
            <person name="Martin F."/>
            <person name="Rosso M.-N."/>
            <person name="Henrissat B."/>
            <person name="Hibbett D."/>
            <person name="Martinez A.T."/>
            <person name="Grigoriev I.V."/>
        </authorList>
    </citation>
    <scope>NUCLEOTIDE SEQUENCE</scope>
    <source>
        <strain evidence="2">ATCC 90797</strain>
    </source>
</reference>
<organism evidence="2 3">
    <name type="scientific">Pleurotus eryngii</name>
    <name type="common">Boletus of the steppes</name>
    <dbReference type="NCBI Taxonomy" id="5323"/>
    <lineage>
        <taxon>Eukaryota</taxon>
        <taxon>Fungi</taxon>
        <taxon>Dikarya</taxon>
        <taxon>Basidiomycota</taxon>
        <taxon>Agaricomycotina</taxon>
        <taxon>Agaricomycetes</taxon>
        <taxon>Agaricomycetidae</taxon>
        <taxon>Agaricales</taxon>
        <taxon>Pleurotineae</taxon>
        <taxon>Pleurotaceae</taxon>
        <taxon>Pleurotus</taxon>
    </lineage>
</organism>
<dbReference type="AlphaFoldDB" id="A0A9P6A6X7"/>
<evidence type="ECO:0000313" key="3">
    <source>
        <dbReference type="Proteomes" id="UP000807025"/>
    </source>
</evidence>
<feature type="region of interest" description="Disordered" evidence="1">
    <location>
        <begin position="60"/>
        <end position="85"/>
    </location>
</feature>
<dbReference type="OrthoDB" id="3047772at2759"/>